<dbReference type="OrthoDB" id="1716100at2759"/>
<dbReference type="InterPro" id="IPR021099">
    <property type="entry name" value="PORR_domain"/>
</dbReference>
<protein>
    <recommendedName>
        <fullName evidence="2">PORR domain-containing protein</fullName>
    </recommendedName>
</protein>
<dbReference type="EMBL" id="JACXVP010000011">
    <property type="protein sequence ID" value="KAG5575715.1"/>
    <property type="molecule type" value="Genomic_DNA"/>
</dbReference>
<feature type="transmembrane region" description="Helical" evidence="1">
    <location>
        <begin position="529"/>
        <end position="547"/>
    </location>
</feature>
<dbReference type="Pfam" id="PF11955">
    <property type="entry name" value="PORR"/>
    <property type="match status" value="1"/>
</dbReference>
<feature type="domain" description="PORR" evidence="2">
    <location>
        <begin position="31"/>
        <end position="354"/>
    </location>
</feature>
<dbReference type="PANTHER" id="PTHR31476">
    <property type="entry name" value="PROTEIN WHAT'S THIS FACTOR 1 HOMOLOG, CHLOROPLASTIC"/>
    <property type="match status" value="1"/>
</dbReference>
<evidence type="ECO:0000313" key="3">
    <source>
        <dbReference type="EMBL" id="KAG5575715.1"/>
    </source>
</evidence>
<keyword evidence="1" id="KW-0812">Transmembrane</keyword>
<name>A0A9J5WIP0_SOLCO</name>
<reference evidence="3 4" key="1">
    <citation type="submission" date="2020-09" db="EMBL/GenBank/DDBJ databases">
        <title>De no assembly of potato wild relative species, Solanum commersonii.</title>
        <authorList>
            <person name="Cho K."/>
        </authorList>
    </citation>
    <scope>NUCLEOTIDE SEQUENCE [LARGE SCALE GENOMIC DNA]</scope>
    <source>
        <strain evidence="3">LZ3.2</strain>
        <tissue evidence="3">Leaf</tissue>
    </source>
</reference>
<evidence type="ECO:0000256" key="1">
    <source>
        <dbReference type="SAM" id="Phobius"/>
    </source>
</evidence>
<sequence>MLRILVKEGSTISILNFHQKRTLVNVKLKWVKDSVLDSVVAGGTQLKAGTTLVSIIASQSTSGIPIYHLQRKHRQLGLPHDLKVSTFLRRYPNIFQEFFCSDSAGTPVPWFKLTPETLEFHHEQVDVFRQCSTDIVNRLRKVLMMTNKRMLPLQTIDQLKWDLGLPHDCASSLIIKYPKLFSLMDLPDGHVGLRLLAWDHKLTVSHLEANSAKENGTLMFPIGFTRGFGLKRKCMKWLEEWQKLPYTSPYVDASNLDPRTDVSEKRIVGVFHELLNLTLQKKTERNNVSNLRKPLELPQKFTKVFERHPGIFYISMKGDTQTIVLREAYERNQLVEKHPLVHIREKFANMMKQGFLDRSRGLYKDNNQGPEEEESLSSSFVGETCGTRYYSDIVSDSENHLRSALLYVSMSIIDGLLFCKKYSAGTLAATDSVVSPNCDGKPLPVFFTRSIVADSFLTILSLILQLYFWGGFLFCFYLYIISASAIQGPILPDDMKVKVKTGEKGDEPLSLVSGASSNHTNRRSFSPSWLLCTIAGNLFRYLLFFFFTSSVNCVQNLLKYSFHRQLLLTHTRKHCRYSWPVSHCYIIFTKREKEASTYALGYMCEEDMKGNNHLFVD</sequence>
<dbReference type="Proteomes" id="UP000824120">
    <property type="component" value="Chromosome 11"/>
</dbReference>
<evidence type="ECO:0000259" key="2">
    <source>
        <dbReference type="Pfam" id="PF11955"/>
    </source>
</evidence>
<keyword evidence="1" id="KW-0472">Membrane</keyword>
<organism evidence="3 4">
    <name type="scientific">Solanum commersonii</name>
    <name type="common">Commerson's wild potato</name>
    <name type="synonym">Commerson's nightshade</name>
    <dbReference type="NCBI Taxonomy" id="4109"/>
    <lineage>
        <taxon>Eukaryota</taxon>
        <taxon>Viridiplantae</taxon>
        <taxon>Streptophyta</taxon>
        <taxon>Embryophyta</taxon>
        <taxon>Tracheophyta</taxon>
        <taxon>Spermatophyta</taxon>
        <taxon>Magnoliopsida</taxon>
        <taxon>eudicotyledons</taxon>
        <taxon>Gunneridae</taxon>
        <taxon>Pentapetalae</taxon>
        <taxon>asterids</taxon>
        <taxon>lamiids</taxon>
        <taxon>Solanales</taxon>
        <taxon>Solanaceae</taxon>
        <taxon>Solanoideae</taxon>
        <taxon>Solaneae</taxon>
        <taxon>Solanum</taxon>
    </lineage>
</organism>
<comment type="caution">
    <text evidence="3">The sequence shown here is derived from an EMBL/GenBank/DDBJ whole genome shotgun (WGS) entry which is preliminary data.</text>
</comment>
<dbReference type="PANTHER" id="PTHR31476:SF6">
    <property type="entry name" value="EMB|CAB68190.1"/>
    <property type="match status" value="1"/>
</dbReference>
<keyword evidence="1" id="KW-1133">Transmembrane helix</keyword>
<proteinExistence type="predicted"/>
<dbReference type="AlphaFoldDB" id="A0A9J5WIP0"/>
<accession>A0A9J5WIP0</accession>
<keyword evidence="4" id="KW-1185">Reference proteome</keyword>
<evidence type="ECO:0000313" key="4">
    <source>
        <dbReference type="Proteomes" id="UP000824120"/>
    </source>
</evidence>
<gene>
    <name evidence="3" type="ORF">H5410_055849</name>
</gene>
<dbReference type="GO" id="GO:0003723">
    <property type="term" value="F:RNA binding"/>
    <property type="evidence" value="ECO:0007669"/>
    <property type="project" value="InterPro"/>
</dbReference>
<dbReference type="InterPro" id="IPR045040">
    <property type="entry name" value="PORR_fam"/>
</dbReference>
<feature type="transmembrane region" description="Helical" evidence="1">
    <location>
        <begin position="456"/>
        <end position="480"/>
    </location>
</feature>